<proteinExistence type="predicted"/>
<sequence>MSKSMDEDMTVMIEPQLNLNEKKTYFVDSEKVIPNFEQKYPNPISVFAFDNATSYVAYAPDALIAHHINPNPSDKKKFKDGFKSDGGIQ</sequence>
<protein>
    <submittedName>
        <fullName evidence="2">Uncharacterized protein</fullName>
    </submittedName>
</protein>
<comment type="caution">
    <text evidence="2">The sequence shown here is derived from an EMBL/GenBank/DDBJ whole genome shotgun (WGS) entry which is preliminary data.</text>
</comment>
<accession>A0A8H3QQ51</accession>
<dbReference type="AlphaFoldDB" id="A0A8H3QQ51"/>
<evidence type="ECO:0000313" key="3">
    <source>
        <dbReference type="Proteomes" id="UP000615446"/>
    </source>
</evidence>
<feature type="region of interest" description="Disordered" evidence="1">
    <location>
        <begin position="69"/>
        <end position="89"/>
    </location>
</feature>
<feature type="compositionally biased region" description="Basic and acidic residues" evidence="1">
    <location>
        <begin position="73"/>
        <end position="83"/>
    </location>
</feature>
<gene>
    <name evidence="2" type="ORF">RCL2_001435000</name>
</gene>
<evidence type="ECO:0000313" key="2">
    <source>
        <dbReference type="EMBL" id="GES87352.1"/>
    </source>
</evidence>
<dbReference type="OrthoDB" id="6511194at2759"/>
<evidence type="ECO:0000256" key="1">
    <source>
        <dbReference type="SAM" id="MobiDB-lite"/>
    </source>
</evidence>
<organism evidence="2 3">
    <name type="scientific">Rhizophagus clarus</name>
    <dbReference type="NCBI Taxonomy" id="94130"/>
    <lineage>
        <taxon>Eukaryota</taxon>
        <taxon>Fungi</taxon>
        <taxon>Fungi incertae sedis</taxon>
        <taxon>Mucoromycota</taxon>
        <taxon>Glomeromycotina</taxon>
        <taxon>Glomeromycetes</taxon>
        <taxon>Glomerales</taxon>
        <taxon>Glomeraceae</taxon>
        <taxon>Rhizophagus</taxon>
    </lineage>
</organism>
<dbReference type="Proteomes" id="UP000615446">
    <property type="component" value="Unassembled WGS sequence"/>
</dbReference>
<dbReference type="EMBL" id="BLAL01000165">
    <property type="protein sequence ID" value="GES87352.1"/>
    <property type="molecule type" value="Genomic_DNA"/>
</dbReference>
<name>A0A8H3QQ51_9GLOM</name>
<reference evidence="2" key="1">
    <citation type="submission" date="2019-10" db="EMBL/GenBank/DDBJ databases">
        <title>Conservation and host-specific expression of non-tandemly repeated heterogenous ribosome RNA gene in arbuscular mycorrhizal fungi.</title>
        <authorList>
            <person name="Maeda T."/>
            <person name="Kobayashi Y."/>
            <person name="Nakagawa T."/>
            <person name="Ezawa T."/>
            <person name="Yamaguchi K."/>
            <person name="Bino T."/>
            <person name="Nishimoto Y."/>
            <person name="Shigenobu S."/>
            <person name="Kawaguchi M."/>
        </authorList>
    </citation>
    <scope>NUCLEOTIDE SEQUENCE</scope>
    <source>
        <strain evidence="2">HR1</strain>
    </source>
</reference>